<sequence length="549" mass="60976">MGNVRMTSLPANRAVASRDCPTCIKRRIKCDRTEPKCLKCASRGLGCPGFKAVYLKWNQGIASRGKHAGKFAPVAACSNKADNDGSASAVRKRRQRQHTTTAPDFPISQTGNKPVLDSDSQALPLPLPLPLPLISTSTDPTRDAEMADAFLSASIFQTLIHHFCTKAVSRLTWIDQPSHPWRTIVQSLLQHSACVQLSVSSLAAAHLSMAPEASAQQSSSLFGIYSSLRDRALRILSAKMQSELRSGCSTVAESTSVIVMSATEILASMLALCYTEVFVPGSRDWKVHLRACRTIINLQQLQVWQNTSTDPVLKFLVKEINDLEILTSTTAFDDDLLPLSAISLQSGNSESGWAFTSLIHKITTLERRRHFTKQTRGHLDPVDMGVWRRRVEDAYKRTLACPRLTSASRSQALRKCFQALTRVHYHATLIYSYQAFATAREKSVSIAGLKDNLLQDVRFIIAGSTDDLSHDLFFPLFIAGVETTCHRGQQIFIDKLFVESLSRTGIWCNYPALQFLRSIWSQPGTLLEYESWIDFARANVSTMGTFVVF</sequence>
<name>A0A7S9KV62_EPIFF</name>
<dbReference type="SUPFAM" id="SSF57701">
    <property type="entry name" value="Zn2/Cys6 DNA-binding domain"/>
    <property type="match status" value="1"/>
</dbReference>
<dbReference type="GO" id="GO:0008270">
    <property type="term" value="F:zinc ion binding"/>
    <property type="evidence" value="ECO:0007669"/>
    <property type="project" value="InterPro"/>
</dbReference>
<evidence type="ECO:0000313" key="6">
    <source>
        <dbReference type="Proteomes" id="UP000594364"/>
    </source>
</evidence>
<dbReference type="GO" id="GO:0000976">
    <property type="term" value="F:transcription cis-regulatory region binding"/>
    <property type="evidence" value="ECO:0007669"/>
    <property type="project" value="TreeGrafter"/>
</dbReference>
<comment type="subcellular location">
    <subcellularLocation>
        <location evidence="1">Nucleus</location>
    </subcellularLocation>
</comment>
<dbReference type="OrthoDB" id="3251668at2759"/>
<dbReference type="PROSITE" id="PS50048">
    <property type="entry name" value="ZN2_CY6_FUNGAL_2"/>
    <property type="match status" value="1"/>
</dbReference>
<evidence type="ECO:0000256" key="3">
    <source>
        <dbReference type="SAM" id="MobiDB-lite"/>
    </source>
</evidence>
<accession>A0A7S9KV62</accession>
<dbReference type="Pfam" id="PF00172">
    <property type="entry name" value="Zn_clus"/>
    <property type="match status" value="1"/>
</dbReference>
<dbReference type="GO" id="GO:0000981">
    <property type="term" value="F:DNA-binding transcription factor activity, RNA polymerase II-specific"/>
    <property type="evidence" value="ECO:0007669"/>
    <property type="project" value="InterPro"/>
</dbReference>
<evidence type="ECO:0000256" key="1">
    <source>
        <dbReference type="ARBA" id="ARBA00004123"/>
    </source>
</evidence>
<dbReference type="GO" id="GO:0005634">
    <property type="term" value="C:nucleus"/>
    <property type="evidence" value="ECO:0007669"/>
    <property type="project" value="UniProtKB-SubCell"/>
</dbReference>
<dbReference type="EMBL" id="CP031389">
    <property type="protein sequence ID" value="QPH09549.1"/>
    <property type="molecule type" value="Genomic_DNA"/>
</dbReference>
<keyword evidence="6" id="KW-1185">Reference proteome</keyword>
<dbReference type="Proteomes" id="UP000594364">
    <property type="component" value="Chromosome 5"/>
</dbReference>
<dbReference type="PANTHER" id="PTHR37534">
    <property type="entry name" value="TRANSCRIPTIONAL ACTIVATOR PROTEIN UGA3"/>
    <property type="match status" value="1"/>
</dbReference>
<dbReference type="AlphaFoldDB" id="A0A7S9KV62"/>
<evidence type="ECO:0000313" key="5">
    <source>
        <dbReference type="EMBL" id="QPH09549.1"/>
    </source>
</evidence>
<feature type="region of interest" description="Disordered" evidence="3">
    <location>
        <begin position="79"/>
        <end position="113"/>
    </location>
</feature>
<protein>
    <recommendedName>
        <fullName evidence="4">Zn(2)-C6 fungal-type domain-containing protein</fullName>
    </recommendedName>
</protein>
<gene>
    <name evidence="5" type="ORF">C2857_000387</name>
</gene>
<dbReference type="Pfam" id="PF11951">
    <property type="entry name" value="Fungal_trans_2"/>
    <property type="match status" value="1"/>
</dbReference>
<keyword evidence="2" id="KW-0539">Nucleus</keyword>
<feature type="compositionally biased region" description="Polar residues" evidence="3">
    <location>
        <begin position="98"/>
        <end position="112"/>
    </location>
</feature>
<feature type="domain" description="Zn(2)-C6 fungal-type" evidence="4">
    <location>
        <begin position="19"/>
        <end position="47"/>
    </location>
</feature>
<dbReference type="InterPro" id="IPR036864">
    <property type="entry name" value="Zn2-C6_fun-type_DNA-bd_sf"/>
</dbReference>
<dbReference type="PANTHER" id="PTHR37534:SF15">
    <property type="entry name" value="ZN(II)2CYS6 TRANSCRIPTION FACTOR (EUROFUNG)"/>
    <property type="match status" value="1"/>
</dbReference>
<reference evidence="5 6" key="1">
    <citation type="journal article" date="2018" name="PLoS Genet.">
        <title>Repeat elements organise 3D genome structure and mediate transcription in the filamentous fungus Epichloe festucae.</title>
        <authorList>
            <person name="Winter D.J."/>
            <person name="Ganley A.R.D."/>
            <person name="Young C.A."/>
            <person name="Liachko I."/>
            <person name="Schardl C.L."/>
            <person name="Dupont P.Y."/>
            <person name="Berry D."/>
            <person name="Ram A."/>
            <person name="Scott B."/>
            <person name="Cox M.P."/>
        </authorList>
    </citation>
    <scope>NUCLEOTIDE SEQUENCE [LARGE SCALE GENOMIC DNA]</scope>
    <source>
        <strain evidence="5 6">Fl1</strain>
    </source>
</reference>
<dbReference type="InterPro" id="IPR021858">
    <property type="entry name" value="Fun_TF"/>
</dbReference>
<dbReference type="Gene3D" id="4.10.240.10">
    <property type="entry name" value="Zn(2)-C6 fungal-type DNA-binding domain"/>
    <property type="match status" value="1"/>
</dbReference>
<dbReference type="InterPro" id="IPR001138">
    <property type="entry name" value="Zn2Cys6_DnaBD"/>
</dbReference>
<proteinExistence type="predicted"/>
<organism evidence="5 6">
    <name type="scientific">Epichloe festucae (strain Fl1)</name>
    <dbReference type="NCBI Taxonomy" id="877507"/>
    <lineage>
        <taxon>Eukaryota</taxon>
        <taxon>Fungi</taxon>
        <taxon>Dikarya</taxon>
        <taxon>Ascomycota</taxon>
        <taxon>Pezizomycotina</taxon>
        <taxon>Sordariomycetes</taxon>
        <taxon>Hypocreomycetidae</taxon>
        <taxon>Hypocreales</taxon>
        <taxon>Clavicipitaceae</taxon>
        <taxon>Epichloe</taxon>
    </lineage>
</organism>
<dbReference type="GO" id="GO:0045944">
    <property type="term" value="P:positive regulation of transcription by RNA polymerase II"/>
    <property type="evidence" value="ECO:0007669"/>
    <property type="project" value="TreeGrafter"/>
</dbReference>
<dbReference type="CDD" id="cd00067">
    <property type="entry name" value="GAL4"/>
    <property type="match status" value="1"/>
</dbReference>
<evidence type="ECO:0000259" key="4">
    <source>
        <dbReference type="PROSITE" id="PS50048"/>
    </source>
</evidence>
<evidence type="ECO:0000256" key="2">
    <source>
        <dbReference type="ARBA" id="ARBA00023242"/>
    </source>
</evidence>